<keyword evidence="8" id="KW-0675">Receptor</keyword>
<dbReference type="EMBL" id="OV170222">
    <property type="protein sequence ID" value="CAH0720549.1"/>
    <property type="molecule type" value="Genomic_DNA"/>
</dbReference>
<keyword evidence="2" id="KW-1003">Cell membrane</keyword>
<dbReference type="GO" id="GO:0007165">
    <property type="term" value="P:signal transduction"/>
    <property type="evidence" value="ECO:0007669"/>
    <property type="project" value="UniProtKB-KW"/>
</dbReference>
<evidence type="ECO:0000256" key="1">
    <source>
        <dbReference type="ARBA" id="ARBA00004651"/>
    </source>
</evidence>
<evidence type="ECO:0000256" key="7">
    <source>
        <dbReference type="ARBA" id="ARBA00023136"/>
    </source>
</evidence>
<organism evidence="11 12">
    <name type="scientific">Brenthis ino</name>
    <name type="common">lesser marbled fritillary</name>
    <dbReference type="NCBI Taxonomy" id="405034"/>
    <lineage>
        <taxon>Eukaryota</taxon>
        <taxon>Metazoa</taxon>
        <taxon>Ecdysozoa</taxon>
        <taxon>Arthropoda</taxon>
        <taxon>Hexapoda</taxon>
        <taxon>Insecta</taxon>
        <taxon>Pterygota</taxon>
        <taxon>Neoptera</taxon>
        <taxon>Endopterygota</taxon>
        <taxon>Lepidoptera</taxon>
        <taxon>Glossata</taxon>
        <taxon>Ditrysia</taxon>
        <taxon>Papilionoidea</taxon>
        <taxon>Nymphalidae</taxon>
        <taxon>Heliconiinae</taxon>
        <taxon>Argynnini</taxon>
        <taxon>Brenthis</taxon>
    </lineage>
</organism>
<feature type="transmembrane region" description="Helical" evidence="10">
    <location>
        <begin position="236"/>
        <end position="255"/>
    </location>
</feature>
<keyword evidence="9" id="KW-0807">Transducer</keyword>
<dbReference type="GO" id="GO:0004984">
    <property type="term" value="F:olfactory receptor activity"/>
    <property type="evidence" value="ECO:0007669"/>
    <property type="project" value="InterPro"/>
</dbReference>
<feature type="transmembrane region" description="Helical" evidence="10">
    <location>
        <begin position="153"/>
        <end position="174"/>
    </location>
</feature>
<feature type="non-terminal residue" evidence="11">
    <location>
        <position position="274"/>
    </location>
</feature>
<dbReference type="AlphaFoldDB" id="A0A8J9Y6B2"/>
<name>A0A8J9Y6B2_9NEOP</name>
<gene>
    <name evidence="11" type="ORF">BINO364_LOCUS6763</name>
</gene>
<keyword evidence="12" id="KW-1185">Reference proteome</keyword>
<keyword evidence="5" id="KW-0552">Olfaction</keyword>
<dbReference type="PANTHER" id="PTHR21137">
    <property type="entry name" value="ODORANT RECEPTOR"/>
    <property type="match status" value="1"/>
</dbReference>
<dbReference type="GO" id="GO:0005886">
    <property type="term" value="C:plasma membrane"/>
    <property type="evidence" value="ECO:0007669"/>
    <property type="project" value="UniProtKB-SubCell"/>
</dbReference>
<keyword evidence="3" id="KW-0716">Sensory transduction</keyword>
<dbReference type="Pfam" id="PF02949">
    <property type="entry name" value="7tm_6"/>
    <property type="match status" value="1"/>
</dbReference>
<evidence type="ECO:0000313" key="11">
    <source>
        <dbReference type="EMBL" id="CAH0720549.1"/>
    </source>
</evidence>
<evidence type="ECO:0000256" key="8">
    <source>
        <dbReference type="ARBA" id="ARBA00023170"/>
    </source>
</evidence>
<protein>
    <submittedName>
        <fullName evidence="11">Uncharacterized protein</fullName>
    </submittedName>
</protein>
<evidence type="ECO:0000256" key="9">
    <source>
        <dbReference type="ARBA" id="ARBA00023224"/>
    </source>
</evidence>
<comment type="subcellular location">
    <subcellularLocation>
        <location evidence="1">Cell membrane</location>
        <topology evidence="1">Multi-pass membrane protein</topology>
    </subcellularLocation>
</comment>
<proteinExistence type="predicted"/>
<evidence type="ECO:0000256" key="10">
    <source>
        <dbReference type="SAM" id="Phobius"/>
    </source>
</evidence>
<feature type="transmembrane region" description="Helical" evidence="10">
    <location>
        <begin position="51"/>
        <end position="81"/>
    </location>
</feature>
<evidence type="ECO:0000256" key="4">
    <source>
        <dbReference type="ARBA" id="ARBA00022692"/>
    </source>
</evidence>
<reference evidence="11" key="1">
    <citation type="submission" date="2021-12" db="EMBL/GenBank/DDBJ databases">
        <authorList>
            <person name="Martin H S."/>
        </authorList>
    </citation>
    <scope>NUCLEOTIDE SEQUENCE</scope>
</reference>
<evidence type="ECO:0000256" key="2">
    <source>
        <dbReference type="ARBA" id="ARBA00022475"/>
    </source>
</evidence>
<dbReference type="InterPro" id="IPR004117">
    <property type="entry name" value="7tm6_olfct_rcpt"/>
</dbReference>
<evidence type="ECO:0000313" key="12">
    <source>
        <dbReference type="Proteomes" id="UP000838878"/>
    </source>
</evidence>
<dbReference type="PANTHER" id="PTHR21137:SF35">
    <property type="entry name" value="ODORANT RECEPTOR 19A-RELATED"/>
    <property type="match status" value="1"/>
</dbReference>
<evidence type="ECO:0000256" key="5">
    <source>
        <dbReference type="ARBA" id="ARBA00022725"/>
    </source>
</evidence>
<dbReference type="Proteomes" id="UP000838878">
    <property type="component" value="Chromosome 2"/>
</dbReference>
<dbReference type="OrthoDB" id="7550533at2759"/>
<dbReference type="GO" id="GO:0005549">
    <property type="term" value="F:odorant binding"/>
    <property type="evidence" value="ECO:0007669"/>
    <property type="project" value="InterPro"/>
</dbReference>
<keyword evidence="4 10" id="KW-0812">Transmembrane</keyword>
<evidence type="ECO:0000256" key="3">
    <source>
        <dbReference type="ARBA" id="ARBA00022606"/>
    </source>
</evidence>
<accession>A0A8J9Y6B2</accession>
<sequence>MGILGKFGLDHCDLPTMIENLAILFRGLTININKNNIRRLEPMLETPNYEIATALMIPAIISGVFIMAEIAIFVVVIVGYIEAQMLALSDEILHLWTDSELFCEKFVEKNNNVDITDENIIKNIFIKSQLKDIVKFHMMNINLRNAVEKKFRIIYFVEIIFILCAIVAELLGGLENTYVQVPYTFHQIFFNCWISQKLLDASIVFERALYSSHWENFDVANQKTILLMLQNSQNRLTLSAGGIAVLNYPFLMYVMRFTYSTYTTLQTTVNQKNR</sequence>
<evidence type="ECO:0000256" key="6">
    <source>
        <dbReference type="ARBA" id="ARBA00022989"/>
    </source>
</evidence>
<keyword evidence="7 10" id="KW-0472">Membrane</keyword>
<keyword evidence="6 10" id="KW-1133">Transmembrane helix</keyword>